<organism evidence="1 2">
    <name type="scientific">Fusarium keratoplasticum</name>
    <dbReference type="NCBI Taxonomy" id="1328300"/>
    <lineage>
        <taxon>Eukaryota</taxon>
        <taxon>Fungi</taxon>
        <taxon>Dikarya</taxon>
        <taxon>Ascomycota</taxon>
        <taxon>Pezizomycotina</taxon>
        <taxon>Sordariomycetes</taxon>
        <taxon>Hypocreomycetidae</taxon>
        <taxon>Hypocreales</taxon>
        <taxon>Nectriaceae</taxon>
        <taxon>Fusarium</taxon>
        <taxon>Fusarium solani species complex</taxon>
    </lineage>
</organism>
<evidence type="ECO:0000313" key="1">
    <source>
        <dbReference type="EMBL" id="KAI8679787.1"/>
    </source>
</evidence>
<reference evidence="1" key="1">
    <citation type="submission" date="2022-06" db="EMBL/GenBank/DDBJ databases">
        <title>Fusarium solani species complex genomes reveal bases of compartmentalisation and animal pathogenesis.</title>
        <authorList>
            <person name="Tsai I.J."/>
        </authorList>
    </citation>
    <scope>NUCLEOTIDE SEQUENCE</scope>
    <source>
        <strain evidence="1">Fu6.1</strain>
    </source>
</reference>
<comment type="caution">
    <text evidence="1">The sequence shown here is derived from an EMBL/GenBank/DDBJ whole genome shotgun (WGS) entry which is preliminary data.</text>
</comment>
<evidence type="ECO:0000313" key="2">
    <source>
        <dbReference type="Proteomes" id="UP001065298"/>
    </source>
</evidence>
<proteinExistence type="predicted"/>
<name>A0ACC0R8P8_9HYPO</name>
<sequence length="130" mass="14757">MDPFRKLPQDLRFNLLVSLDSLAEVVVVAQASRALLEQLRESRASIVRRHVLRDGDLKGDVLQDALAILKFPRPDATATTVDAQQRVAAIEGHLRKWGAKAFSDPFHPDTRDTPTMLDLHTLCRKMWLYI</sequence>
<dbReference type="Proteomes" id="UP001065298">
    <property type="component" value="Chromosome 2"/>
</dbReference>
<accession>A0ACC0R8P8</accession>
<gene>
    <name evidence="1" type="ORF">NCS57_00257400</name>
</gene>
<protein>
    <submittedName>
        <fullName evidence="1">Uncharacterized protein</fullName>
    </submittedName>
</protein>
<keyword evidence="2" id="KW-1185">Reference proteome</keyword>
<dbReference type="EMBL" id="CM046504">
    <property type="protein sequence ID" value="KAI8679787.1"/>
    <property type="molecule type" value="Genomic_DNA"/>
</dbReference>